<dbReference type="Proteomes" id="UP000033636">
    <property type="component" value="Unassembled WGS sequence"/>
</dbReference>
<gene>
    <name evidence="1" type="ORF">TU35_002940</name>
</gene>
<protein>
    <submittedName>
        <fullName evidence="1">Ig-like domain repeat protein</fullName>
    </submittedName>
</protein>
<sequence>MPHTSKVAILIMALILLLNINTHAQLPLLGNSTNNVEIWPHYLNAGTYTNLTISVDGKPPANVTAINATVDFVAQTPNATIMGIWPLSNPVKLIIKTITNTTIIKYLSVENICNISYSANNFTNIVNITVSSNCENISIYLNGTRIGGASAFLAPNYSGVYQGIVTNQTYYLRFTYVVSPKILVGNITYGQSLNVTLTPPLVSPGYLVISSPTYSAQYPISNSLELQRFQLPAGNYTASVVYGQLALAEANFTIYRATPSISISFPQSYVYGQEPALTVNSSVAGVVYPTQAQILINNTPISTAPITLPYRANAPLLNAGTYVITVSTLPNQNLTSATASFVFNVLPAPVSIAIYGNGTPLGPLKVLSYGNVLSLSYVLSSPTLRPQGTVMFYVNGTPIGPTLDTMSLGAGVYVLTAFFTPSNKNFERAAANATIIVTRSVPTIAAPSSVYAVYGERPNFTIGLLVNGRPASGTVIVSVAGQMLTYYVKGFTTIYLPPLPAGIYPVLISFSGTRDLYPVNSSLILYIVSASTKLVLKAPSRSIYGVPIHISISITPAIPGVLSLYVNGTQIWSGGANSTTIVWSPPRSGHFNITALFQSASRNYSNAFSSILVYVERAPCSIDLYINSSNIYVLRKYRISINSSVNPYIYIDRELIGIGSVVFSLNSTGPHTISAVFPGDDKYLPCNADLVVDAVKNPVAVKLYAGNALALPNEPIRLALELETPAGVYSGEVILIIHNLENNKNYTIIKYVSSRLNILNISIEGPGPYEVQAYYMGNSYVSANYSNPVALTVVQSFLGIPNIILAGYLLPIAAAYAVVIAVKLKNRAKAVT</sequence>
<evidence type="ECO:0000313" key="1">
    <source>
        <dbReference type="EMBL" id="MFB6490197.1"/>
    </source>
</evidence>
<proteinExistence type="predicted"/>
<evidence type="ECO:0000313" key="2">
    <source>
        <dbReference type="Proteomes" id="UP000033636"/>
    </source>
</evidence>
<dbReference type="EMBL" id="JZWT02000005">
    <property type="protein sequence ID" value="MFB6490197.1"/>
    <property type="molecule type" value="Genomic_DNA"/>
</dbReference>
<reference evidence="1" key="1">
    <citation type="submission" date="2024-07" db="EMBL/GenBank/DDBJ databases">
        <title>Metagenome and Metagenome-Assembled Genomes of Archaea from a hot spring from the geothermal field of Los Azufres, Mexico.</title>
        <authorList>
            <person name="Marin-Paredes R."/>
            <person name="Martinez-Romero E."/>
            <person name="Servin-Garciduenas L.E."/>
        </authorList>
    </citation>
    <scope>NUCLEOTIDE SEQUENCE</scope>
</reference>
<organism evidence="1 2">
    <name type="scientific">Thermoproteus sp. AZ2</name>
    <dbReference type="NCBI Taxonomy" id="1609232"/>
    <lineage>
        <taxon>Archaea</taxon>
        <taxon>Thermoproteota</taxon>
        <taxon>Thermoprotei</taxon>
        <taxon>Thermoproteales</taxon>
        <taxon>Thermoproteaceae</taxon>
        <taxon>Thermoproteus</taxon>
    </lineage>
</organism>
<name>A0ACC6UZG4_9CREN</name>
<accession>A0ACC6UZG4</accession>
<comment type="caution">
    <text evidence="1">The sequence shown here is derived from an EMBL/GenBank/DDBJ whole genome shotgun (WGS) entry which is preliminary data.</text>
</comment>